<keyword evidence="8 13" id="KW-0482">Metalloprotease</keyword>
<evidence type="ECO:0000313" key="15">
    <source>
        <dbReference type="EMBL" id="ORE02388.1"/>
    </source>
</evidence>
<keyword evidence="5 11" id="KW-0479">Metal-binding</keyword>
<dbReference type="FunFam" id="1.10.390.10:FF:000003">
    <property type="entry name" value="Leukotriene A(4) hydrolase"/>
    <property type="match status" value="1"/>
</dbReference>
<evidence type="ECO:0000256" key="11">
    <source>
        <dbReference type="PIRSR" id="PIRSR612777-3"/>
    </source>
</evidence>
<dbReference type="PRINTS" id="PR00756">
    <property type="entry name" value="ALADIPTASE"/>
</dbReference>
<feature type="binding site" evidence="10">
    <location>
        <begin position="266"/>
        <end position="271"/>
    </location>
    <ligand>
        <name>a peptide</name>
        <dbReference type="ChEBI" id="CHEBI:60466"/>
    </ligand>
</feature>
<comment type="similarity">
    <text evidence="2 13">Belongs to the peptidase M1 family.</text>
</comment>
<dbReference type="Gene3D" id="1.25.40.320">
    <property type="entry name" value="Peptidase M1, leukotriene A4 hydrolase/aminopeptidase C-terminal domain"/>
    <property type="match status" value="1"/>
</dbReference>
<dbReference type="PANTHER" id="PTHR45726:SF3">
    <property type="entry name" value="LEUKOTRIENE A-4 HYDROLASE"/>
    <property type="match status" value="1"/>
</dbReference>
<organism evidence="15">
    <name type="scientific">Rhizopus microsporus var. microsporus</name>
    <dbReference type="NCBI Taxonomy" id="86635"/>
    <lineage>
        <taxon>Eukaryota</taxon>
        <taxon>Fungi</taxon>
        <taxon>Fungi incertae sedis</taxon>
        <taxon>Mucoromycota</taxon>
        <taxon>Mucoromycotina</taxon>
        <taxon>Mucoromycetes</taxon>
        <taxon>Mucorales</taxon>
        <taxon>Mucorineae</taxon>
        <taxon>Rhizopodaceae</taxon>
        <taxon>Rhizopus</taxon>
    </lineage>
</organism>
<dbReference type="InterPro" id="IPR001930">
    <property type="entry name" value="Peptidase_M1"/>
</dbReference>
<comment type="cofactor">
    <cofactor evidence="11 13">
        <name>Zn(2+)</name>
        <dbReference type="ChEBI" id="CHEBI:29105"/>
    </cofactor>
    <text evidence="11 13">Binds 1 zinc ion per subunit.</text>
</comment>
<dbReference type="CDD" id="cd09599">
    <property type="entry name" value="M1_LTA4H"/>
    <property type="match status" value="1"/>
</dbReference>
<feature type="binding site" evidence="12">
    <location>
        <begin position="138"/>
        <end position="140"/>
    </location>
    <ligand>
        <name>a peptide</name>
        <dbReference type="ChEBI" id="CHEBI:60466"/>
    </ligand>
</feature>
<dbReference type="SUPFAM" id="SSF63737">
    <property type="entry name" value="Leukotriene A4 hydrolase N-terminal domain"/>
    <property type="match status" value="1"/>
</dbReference>
<dbReference type="InterPro" id="IPR016024">
    <property type="entry name" value="ARM-type_fold"/>
</dbReference>
<feature type="binding site" evidence="11">
    <location>
        <position position="318"/>
    </location>
    <ligand>
        <name>Zn(2+)</name>
        <dbReference type="ChEBI" id="CHEBI:29105"/>
        <note>catalytic</note>
    </ligand>
</feature>
<dbReference type="InterPro" id="IPR045357">
    <property type="entry name" value="Aminopeptidase_N-like_N"/>
</dbReference>
<dbReference type="AlphaFoldDB" id="A0A1X0QRL7"/>
<dbReference type="InterPro" id="IPR012777">
    <property type="entry name" value="LTA4H"/>
</dbReference>
<evidence type="ECO:0000256" key="6">
    <source>
        <dbReference type="ARBA" id="ARBA00022801"/>
    </source>
</evidence>
<feature type="active site" description="Proton donor" evidence="9">
    <location>
        <position position="384"/>
    </location>
</feature>
<dbReference type="SMART" id="SM01263">
    <property type="entry name" value="Leuk-A4-hydro_C"/>
    <property type="match status" value="1"/>
</dbReference>
<dbReference type="Proteomes" id="UP000242414">
    <property type="component" value="Unassembled WGS sequence"/>
</dbReference>
<evidence type="ECO:0000256" key="5">
    <source>
        <dbReference type="ARBA" id="ARBA00022723"/>
    </source>
</evidence>
<dbReference type="GO" id="GO:0004301">
    <property type="term" value="F:epoxide hydrolase activity"/>
    <property type="evidence" value="ECO:0007669"/>
    <property type="project" value="UniProtKB-EC"/>
</dbReference>
<dbReference type="InterPro" id="IPR034015">
    <property type="entry name" value="M1_LTA4H"/>
</dbReference>
<evidence type="ECO:0000256" key="7">
    <source>
        <dbReference type="ARBA" id="ARBA00022833"/>
    </source>
</evidence>
<evidence type="ECO:0000256" key="13">
    <source>
        <dbReference type="RuleBase" id="RU361141"/>
    </source>
</evidence>
<name>A0A1X0QRL7_RHIZD</name>
<dbReference type="InterPro" id="IPR049980">
    <property type="entry name" value="LTA4H_cat"/>
</dbReference>
<dbReference type="Gene3D" id="3.30.2010.30">
    <property type="match status" value="1"/>
</dbReference>
<dbReference type="InterPro" id="IPR038502">
    <property type="entry name" value="M1_LTA-4_hydro/amino_C_sf"/>
</dbReference>
<dbReference type="EC" id="3.4.11.-" evidence="13"/>
<dbReference type="GO" id="GO:0070006">
    <property type="term" value="F:metalloaminopeptidase activity"/>
    <property type="evidence" value="ECO:0007669"/>
    <property type="project" value="UniProtKB-ARBA"/>
</dbReference>
<dbReference type="GO" id="GO:0006508">
    <property type="term" value="P:proteolysis"/>
    <property type="evidence" value="ECO:0007669"/>
    <property type="project" value="UniProtKB-KW"/>
</dbReference>
<dbReference type="GO" id="GO:0005829">
    <property type="term" value="C:cytosol"/>
    <property type="evidence" value="ECO:0007669"/>
    <property type="project" value="TreeGrafter"/>
</dbReference>
<proteinExistence type="inferred from homology"/>
<dbReference type="Pfam" id="PF01433">
    <property type="entry name" value="Peptidase_M1"/>
    <property type="match status" value="1"/>
</dbReference>
<dbReference type="SUPFAM" id="SSF48371">
    <property type="entry name" value="ARM repeat"/>
    <property type="match status" value="1"/>
</dbReference>
<evidence type="ECO:0000259" key="14">
    <source>
        <dbReference type="SMART" id="SM01263"/>
    </source>
</evidence>
<dbReference type="Pfam" id="PF09127">
    <property type="entry name" value="Leuk-A4-hydro_C"/>
    <property type="match status" value="1"/>
</dbReference>
<keyword evidence="4 13" id="KW-0645">Protease</keyword>
<dbReference type="VEuPathDB" id="FungiDB:BCV72DRAFT_338726"/>
<dbReference type="OrthoDB" id="79562at2759"/>
<evidence type="ECO:0000256" key="10">
    <source>
        <dbReference type="PIRSR" id="PIRSR612777-2"/>
    </source>
</evidence>
<dbReference type="SUPFAM" id="SSF55486">
    <property type="entry name" value="Metalloproteases ('zincins'), catalytic domain"/>
    <property type="match status" value="1"/>
</dbReference>
<dbReference type="FunFam" id="3.30.2010.30:FF:000001">
    <property type="entry name" value="Leukotriene A(4) hydrolase"/>
    <property type="match status" value="1"/>
</dbReference>
<dbReference type="InterPro" id="IPR015211">
    <property type="entry name" value="Peptidase_M1_C"/>
</dbReference>
<gene>
    <name evidence="15" type="ORF">BCV72DRAFT_338726</name>
</gene>
<evidence type="ECO:0000256" key="1">
    <source>
        <dbReference type="ARBA" id="ARBA00004496"/>
    </source>
</evidence>
<comment type="catalytic activity">
    <reaction evidence="13">
        <text>an epoxide + H2O = an ethanediol</text>
        <dbReference type="Rhea" id="RHEA:19037"/>
        <dbReference type="ChEBI" id="CHEBI:15377"/>
        <dbReference type="ChEBI" id="CHEBI:32955"/>
        <dbReference type="ChEBI" id="CHEBI:140594"/>
        <dbReference type="EC" id="3.3.2.10"/>
    </reaction>
</comment>
<protein>
    <recommendedName>
        <fullName evidence="13">Leukotriene A(4) hydrolase</fullName>
        <shortName evidence="13">LTA-4 hydrolase</shortName>
        <ecNumber evidence="13">3.3.2.10</ecNumber>
        <ecNumber evidence="13">3.4.11.-</ecNumber>
    </recommendedName>
</protein>
<comment type="subcellular location">
    <subcellularLocation>
        <location evidence="1 13">Cytoplasm</location>
    </subcellularLocation>
</comment>
<dbReference type="FunFam" id="1.25.40.320:FF:000001">
    <property type="entry name" value="Leukotriene A(4) hydrolase"/>
    <property type="match status" value="1"/>
</dbReference>
<keyword evidence="7 11" id="KW-0862">Zinc</keyword>
<evidence type="ECO:0000256" key="2">
    <source>
        <dbReference type="ARBA" id="ARBA00010136"/>
    </source>
</evidence>
<feature type="binding site" evidence="11">
    <location>
        <position position="295"/>
    </location>
    <ligand>
        <name>Zn(2+)</name>
        <dbReference type="ChEBI" id="CHEBI:29105"/>
        <note>catalytic</note>
    </ligand>
</feature>
<dbReference type="NCBIfam" id="TIGR02411">
    <property type="entry name" value="leuko_A4_hydro"/>
    <property type="match status" value="1"/>
</dbReference>
<dbReference type="InterPro" id="IPR042097">
    <property type="entry name" value="Aminopeptidase_N-like_N_sf"/>
</dbReference>
<dbReference type="EMBL" id="KV922053">
    <property type="protein sequence ID" value="ORE02388.1"/>
    <property type="molecule type" value="Genomic_DNA"/>
</dbReference>
<dbReference type="EC" id="3.3.2.10" evidence="13"/>
<dbReference type="FunFam" id="2.60.40.1730:FF:000004">
    <property type="entry name" value="Leukotriene A(4) hydrolase"/>
    <property type="match status" value="1"/>
</dbReference>
<sequence>MCISAATIDYSTQANIGQVKTTHVHLDWHVDFNRKVIFGHATLDLYTLVDHVDKVILDTSYLDIKSVVVNSENAKFNVAERYASLGSALTIYLPQTIEKSGTKICIQVDYSTTEKCTAIQFLEPEQTLGKTHPYLFSQSEPIHGRAMIPCQDSPSVKVTYSAKVTSPLPVVMSALQEGTEEISNDLKAYLFKQPTSIPSYLIAIAVGNLVGREIGPRSTVWCEPEMVEQAAWEFSDTETFIATGESLLTPYEWGRYDLLVLPPSFPYGGMENPCLTFVTPTLLAGDKSAVAVIAHEIAHSWMGNLVTTNSWKHYWLNEGWTVFIERKILGRLHGEATRQFEALSGLKSLQESVDLFGSDSPKTVLNPDLRGGADPDDFFSKVPYEKGFNFLYHIEKVVGGPSVFEPYMKAYVENFASTSISTEDWKDFLYRYMEKVHGPSMVEKLNTIDFDAWINKPGMPPVDNQFDTALADACLNLADRWNKARDLENLDQFSPKDVEHFSAGQKIVFLERLTDCEPLPCALISKMDELYQFTPNHNADLRLRWQQVCLMANYEPIYPEVVQFITEQGRMKFVRPLYRLLHQAKNGAQLAIDTYLKHKTFYHPIAAQLIEKDIGLVKA</sequence>
<feature type="domain" description="Peptidase M1 leukotriene A4 hydrolase/aminopeptidase C-terminal" evidence="14">
    <location>
        <begin position="469"/>
        <end position="614"/>
    </location>
</feature>
<dbReference type="Gene3D" id="1.10.390.10">
    <property type="entry name" value="Neutral Protease Domain 2"/>
    <property type="match status" value="1"/>
</dbReference>
<dbReference type="InterPro" id="IPR027268">
    <property type="entry name" value="Peptidase_M4/M1_CTD_sf"/>
</dbReference>
<feature type="binding site" evidence="10">
    <location>
        <begin position="570"/>
        <end position="572"/>
    </location>
    <ligand>
        <name>a peptide</name>
        <dbReference type="ChEBI" id="CHEBI:60466"/>
    </ligand>
</feature>
<evidence type="ECO:0000256" key="9">
    <source>
        <dbReference type="PIRSR" id="PIRSR612777-1"/>
    </source>
</evidence>
<evidence type="ECO:0000256" key="12">
    <source>
        <dbReference type="PIRSR" id="PIRSR634015-2"/>
    </source>
</evidence>
<dbReference type="InterPro" id="IPR014782">
    <property type="entry name" value="Peptidase_M1_dom"/>
</dbReference>
<keyword evidence="6 13" id="KW-0378">Hydrolase</keyword>
<evidence type="ECO:0000256" key="4">
    <source>
        <dbReference type="ARBA" id="ARBA00022670"/>
    </source>
</evidence>
<dbReference type="Pfam" id="PF17900">
    <property type="entry name" value="Peptidase_M1_N"/>
    <property type="match status" value="1"/>
</dbReference>
<dbReference type="GO" id="GO:0008270">
    <property type="term" value="F:zinc ion binding"/>
    <property type="evidence" value="ECO:0007669"/>
    <property type="project" value="InterPro"/>
</dbReference>
<feature type="active site" description="Proton acceptor" evidence="9">
    <location>
        <position position="296"/>
    </location>
</feature>
<feature type="binding site" evidence="11">
    <location>
        <position position="299"/>
    </location>
    <ligand>
        <name>Zn(2+)</name>
        <dbReference type="ChEBI" id="CHEBI:29105"/>
        <note>catalytic</note>
    </ligand>
</feature>
<reference evidence="15" key="1">
    <citation type="journal article" date="2016" name="Proc. Natl. Acad. Sci. U.S.A.">
        <title>Lipid metabolic changes in an early divergent fungus govern the establishment of a mutualistic symbiosis with endobacteria.</title>
        <authorList>
            <person name="Lastovetsky O.A."/>
            <person name="Gaspar M.L."/>
            <person name="Mondo S.J."/>
            <person name="LaButti K.M."/>
            <person name="Sandor L."/>
            <person name="Grigoriev I.V."/>
            <person name="Henry S.A."/>
            <person name="Pawlowska T.E."/>
        </authorList>
    </citation>
    <scope>NUCLEOTIDE SEQUENCE [LARGE SCALE GENOMIC DNA]</scope>
    <source>
        <strain evidence="15">ATCC 52814</strain>
    </source>
</reference>
<dbReference type="Gene3D" id="2.60.40.1730">
    <property type="entry name" value="tricorn interacting facor f3 domain"/>
    <property type="match status" value="1"/>
</dbReference>
<evidence type="ECO:0000256" key="8">
    <source>
        <dbReference type="ARBA" id="ARBA00023049"/>
    </source>
</evidence>
<keyword evidence="3 13" id="KW-0963">Cytoplasm</keyword>
<accession>A0A1X0QRL7</accession>
<dbReference type="PANTHER" id="PTHR45726">
    <property type="entry name" value="LEUKOTRIENE A-4 HYDROLASE"/>
    <property type="match status" value="1"/>
</dbReference>
<evidence type="ECO:0000256" key="3">
    <source>
        <dbReference type="ARBA" id="ARBA00022490"/>
    </source>
</evidence>